<evidence type="ECO:0000256" key="3">
    <source>
        <dbReference type="ARBA" id="ARBA00022692"/>
    </source>
</evidence>
<evidence type="ECO:0000256" key="4">
    <source>
        <dbReference type="ARBA" id="ARBA00022729"/>
    </source>
</evidence>
<feature type="transmembrane region" description="Helical" evidence="7">
    <location>
        <begin position="475"/>
        <end position="498"/>
    </location>
</feature>
<protein>
    <recommendedName>
        <fullName evidence="8">Proline-rich transmembrane protein 3/4 domain-containing protein</fullName>
    </recommendedName>
</protein>
<dbReference type="PANTHER" id="PTHR35578">
    <property type="entry name" value="PROLINE-RICH TRANSMEMBRANE PROTEIN 4-RELATED"/>
    <property type="match status" value="1"/>
</dbReference>
<sequence>MMHSFHYYDFIISGNEANVFRSLPSMNNDIHKNLNSSSTINSLLPLPDWQIAKNLWRSGWPIYIYGFSSLFLLVSLVPVLLCIRYKQRVYRLRAVLNIIILLSVGGLIRLFYLVVDPYGYNQILSPVVIGVLSQLIYPLLCASYGLFQIMLLQMTRLDVGNSKLRNSTPLLAWTLIYLFSIVLIEVIVYYENETKFLLILDNGFFIVFALYLCISFICNGFRLSQYASETKRVRKQFELFNNDRKNSQPPISVSRSSTSLRLARPRLKITDKYQMTITIASEAETTSSDDCSVRTQTRVRKRRHKKTHQNVKLVTSQSGTRSDVFDSNGKYSEESGLYGVSDTSGGLDILNISRNHIVTSDTQQLSPTVHVPSLDLMEQSCVNYSSGENSLHCDNETMCPEANIDQFPEENGYMADTEIVVDSPKRSGINYNQVKQDNDVCGPNENLSDHLKSTTSFISLYRIRQGLMIQKTIQITYCTTFLFLFAVLLQLYTVFGVYGVLNTNTHPEPWPWFTFQTFFRSTEVGICTSLLMTVYIVLKHRKHSRRKQRTSQLICDANCVV</sequence>
<feature type="transmembrane region" description="Helical" evidence="7">
    <location>
        <begin position="95"/>
        <end position="115"/>
    </location>
</feature>
<feature type="transmembrane region" description="Helical" evidence="7">
    <location>
        <begin position="196"/>
        <end position="218"/>
    </location>
</feature>
<dbReference type="InterPro" id="IPR059081">
    <property type="entry name" value="PRRT3-4"/>
</dbReference>
<name>V4B050_LOTGI</name>
<dbReference type="RefSeq" id="XP_009049891.1">
    <property type="nucleotide sequence ID" value="XM_009051643.1"/>
</dbReference>
<feature type="transmembrane region" description="Helical" evidence="7">
    <location>
        <begin position="127"/>
        <end position="149"/>
    </location>
</feature>
<dbReference type="GeneID" id="20248453"/>
<proteinExistence type="predicted"/>
<keyword evidence="6 7" id="KW-0472">Membrane</keyword>
<evidence type="ECO:0000313" key="9">
    <source>
        <dbReference type="EMBL" id="ESO99401.1"/>
    </source>
</evidence>
<dbReference type="Pfam" id="PF25987">
    <property type="entry name" value="PRRT3"/>
    <property type="match status" value="2"/>
</dbReference>
<evidence type="ECO:0000256" key="2">
    <source>
        <dbReference type="ARBA" id="ARBA00022553"/>
    </source>
</evidence>
<feature type="domain" description="Proline-rich transmembrane protein 3/4" evidence="8">
    <location>
        <begin position="468"/>
        <end position="544"/>
    </location>
</feature>
<evidence type="ECO:0000256" key="5">
    <source>
        <dbReference type="ARBA" id="ARBA00022989"/>
    </source>
</evidence>
<comment type="subcellular location">
    <subcellularLocation>
        <location evidence="1">Membrane</location>
        <topology evidence="1">Multi-pass membrane protein</topology>
    </subcellularLocation>
</comment>
<evidence type="ECO:0000256" key="6">
    <source>
        <dbReference type="ARBA" id="ARBA00023136"/>
    </source>
</evidence>
<feature type="transmembrane region" description="Helical" evidence="7">
    <location>
        <begin position="170"/>
        <end position="190"/>
    </location>
</feature>
<dbReference type="InterPro" id="IPR052836">
    <property type="entry name" value="PRRT_domain-containing"/>
</dbReference>
<keyword evidence="4" id="KW-0732">Signal</keyword>
<keyword evidence="10" id="KW-1185">Reference proteome</keyword>
<keyword evidence="2" id="KW-0597">Phosphoprotein</keyword>
<dbReference type="PANTHER" id="PTHR35578:SF6">
    <property type="entry name" value="PROLINE-RICH TRANSMEMBRANE PROTEIN 4"/>
    <property type="match status" value="1"/>
</dbReference>
<reference evidence="9 10" key="1">
    <citation type="journal article" date="2013" name="Nature">
        <title>Insights into bilaterian evolution from three spiralian genomes.</title>
        <authorList>
            <person name="Simakov O."/>
            <person name="Marletaz F."/>
            <person name="Cho S.J."/>
            <person name="Edsinger-Gonzales E."/>
            <person name="Havlak P."/>
            <person name="Hellsten U."/>
            <person name="Kuo D.H."/>
            <person name="Larsson T."/>
            <person name="Lv J."/>
            <person name="Arendt D."/>
            <person name="Savage R."/>
            <person name="Osoegawa K."/>
            <person name="de Jong P."/>
            <person name="Grimwood J."/>
            <person name="Chapman J.A."/>
            <person name="Shapiro H."/>
            <person name="Aerts A."/>
            <person name="Otillar R.P."/>
            <person name="Terry A.Y."/>
            <person name="Boore J.L."/>
            <person name="Grigoriev I.V."/>
            <person name="Lindberg D.R."/>
            <person name="Seaver E.C."/>
            <person name="Weisblat D.A."/>
            <person name="Putnam N.H."/>
            <person name="Rokhsar D.S."/>
        </authorList>
    </citation>
    <scope>NUCLEOTIDE SEQUENCE [LARGE SCALE GENOMIC DNA]</scope>
</reference>
<dbReference type="OMA" id="FPFLINC"/>
<feature type="transmembrane region" description="Helical" evidence="7">
    <location>
        <begin position="518"/>
        <end position="538"/>
    </location>
</feature>
<gene>
    <name evidence="9" type="ORF">LOTGIDRAFT_231063</name>
</gene>
<dbReference type="HOGENOM" id="CLU_021783_0_0_1"/>
<accession>V4B050</accession>
<dbReference type="Proteomes" id="UP000030746">
    <property type="component" value="Unassembled WGS sequence"/>
</dbReference>
<evidence type="ECO:0000313" key="10">
    <source>
        <dbReference type="Proteomes" id="UP000030746"/>
    </source>
</evidence>
<feature type="domain" description="Proline-rich transmembrane protein 3/4" evidence="8">
    <location>
        <begin position="42"/>
        <end position="235"/>
    </location>
</feature>
<dbReference type="CTD" id="20248453"/>
<dbReference type="KEGG" id="lgi:LOTGIDRAFT_231063"/>
<evidence type="ECO:0000256" key="7">
    <source>
        <dbReference type="SAM" id="Phobius"/>
    </source>
</evidence>
<dbReference type="EMBL" id="KB201037">
    <property type="protein sequence ID" value="ESO99401.1"/>
    <property type="molecule type" value="Genomic_DNA"/>
</dbReference>
<evidence type="ECO:0000259" key="8">
    <source>
        <dbReference type="Pfam" id="PF25987"/>
    </source>
</evidence>
<dbReference type="AlphaFoldDB" id="V4B050"/>
<keyword evidence="5 7" id="KW-1133">Transmembrane helix</keyword>
<feature type="transmembrane region" description="Helical" evidence="7">
    <location>
        <begin position="62"/>
        <end position="83"/>
    </location>
</feature>
<evidence type="ECO:0000256" key="1">
    <source>
        <dbReference type="ARBA" id="ARBA00004141"/>
    </source>
</evidence>
<organism evidence="9 10">
    <name type="scientific">Lottia gigantea</name>
    <name type="common">Giant owl limpet</name>
    <dbReference type="NCBI Taxonomy" id="225164"/>
    <lineage>
        <taxon>Eukaryota</taxon>
        <taxon>Metazoa</taxon>
        <taxon>Spiralia</taxon>
        <taxon>Lophotrochozoa</taxon>
        <taxon>Mollusca</taxon>
        <taxon>Gastropoda</taxon>
        <taxon>Patellogastropoda</taxon>
        <taxon>Lottioidea</taxon>
        <taxon>Lottiidae</taxon>
        <taxon>Lottia</taxon>
    </lineage>
</organism>
<dbReference type="OrthoDB" id="10066605at2759"/>
<keyword evidence="3 7" id="KW-0812">Transmembrane</keyword>